<reference evidence="2" key="1">
    <citation type="journal article" date="2005" name="Nature">
        <title>Sequencing of Aspergillus nidulans and comparative analysis with A. fumigatus and A. oryzae.</title>
        <authorList>
            <person name="Galagan J.E."/>
            <person name="Calvo S.E."/>
            <person name="Cuomo C."/>
            <person name="Ma L.J."/>
            <person name="Wortman J.R."/>
            <person name="Batzoglou S."/>
            <person name="Lee S.I."/>
            <person name="Basturkmen M."/>
            <person name="Spevak C.C."/>
            <person name="Clutterbuck J."/>
            <person name="Kapitonov V."/>
            <person name="Jurka J."/>
            <person name="Scazzocchio C."/>
            <person name="Farman M."/>
            <person name="Butler J."/>
            <person name="Purcell S."/>
            <person name="Harris S."/>
            <person name="Braus G.H."/>
            <person name="Draht O."/>
            <person name="Busch S."/>
            <person name="D'Enfert C."/>
            <person name="Bouchier C."/>
            <person name="Goldman G.H."/>
            <person name="Bell-Pedersen D."/>
            <person name="Griffiths-Jones S."/>
            <person name="Doonan J.H."/>
            <person name="Yu J."/>
            <person name="Vienken K."/>
            <person name="Pain A."/>
            <person name="Freitag M."/>
            <person name="Selker E.U."/>
            <person name="Archer D.B."/>
            <person name="Penalva M.A."/>
            <person name="Oakley B.R."/>
            <person name="Momany M."/>
            <person name="Tanaka T."/>
            <person name="Kumagai T."/>
            <person name="Asai K."/>
            <person name="Machida M."/>
            <person name="Nierman W.C."/>
            <person name="Denning D.W."/>
            <person name="Caddick M."/>
            <person name="Hynes M."/>
            <person name="Paoletti M."/>
            <person name="Fischer R."/>
            <person name="Miller B."/>
            <person name="Dyer P."/>
            <person name="Sachs M.S."/>
            <person name="Osmani S.A."/>
            <person name="Birren B.W."/>
        </authorList>
    </citation>
    <scope>NUCLEOTIDE SEQUENCE [LARGE SCALE GENOMIC DNA]</scope>
    <source>
        <strain evidence="2">FGSC A4 / ATCC 38163 / CBS 112.46 / NRRL 194 / M139</strain>
    </source>
</reference>
<dbReference type="HOGENOM" id="CLU_2061458_0_0_1"/>
<gene>
    <name evidence="1" type="ORF">ANIA_10881</name>
</gene>
<dbReference type="Proteomes" id="UP000000560">
    <property type="component" value="Chromosome IV"/>
</dbReference>
<dbReference type="GeneID" id="2870183"/>
<organism evidence="1 2">
    <name type="scientific">Emericella nidulans (strain FGSC A4 / ATCC 38163 / CBS 112.46 / NRRL 194 / M139)</name>
    <name type="common">Aspergillus nidulans</name>
    <dbReference type="NCBI Taxonomy" id="227321"/>
    <lineage>
        <taxon>Eukaryota</taxon>
        <taxon>Fungi</taxon>
        <taxon>Dikarya</taxon>
        <taxon>Ascomycota</taxon>
        <taxon>Pezizomycotina</taxon>
        <taxon>Eurotiomycetes</taxon>
        <taxon>Eurotiomycetidae</taxon>
        <taxon>Eurotiales</taxon>
        <taxon>Aspergillaceae</taxon>
        <taxon>Aspergillus</taxon>
        <taxon>Aspergillus subgen. Nidulantes</taxon>
    </lineage>
</organism>
<reference evidence="2" key="2">
    <citation type="journal article" date="2009" name="Fungal Genet. Biol.">
        <title>The 2008 update of the Aspergillus nidulans genome annotation: a community effort.</title>
        <authorList>
            <person name="Wortman J.R."/>
            <person name="Gilsenan J.M."/>
            <person name="Joardar V."/>
            <person name="Deegan J."/>
            <person name="Clutterbuck J."/>
            <person name="Andersen M.R."/>
            <person name="Archer D."/>
            <person name="Bencina M."/>
            <person name="Braus G."/>
            <person name="Coutinho P."/>
            <person name="von Dohren H."/>
            <person name="Doonan J."/>
            <person name="Driessen A.J."/>
            <person name="Durek P."/>
            <person name="Espeso E."/>
            <person name="Fekete E."/>
            <person name="Flipphi M."/>
            <person name="Estrada C.G."/>
            <person name="Geysens S."/>
            <person name="Goldman G."/>
            <person name="de Groot P.W."/>
            <person name="Hansen K."/>
            <person name="Harris S.D."/>
            <person name="Heinekamp T."/>
            <person name="Helmstaedt K."/>
            <person name="Henrissat B."/>
            <person name="Hofmann G."/>
            <person name="Homan T."/>
            <person name="Horio T."/>
            <person name="Horiuchi H."/>
            <person name="James S."/>
            <person name="Jones M."/>
            <person name="Karaffa L."/>
            <person name="Karanyi Z."/>
            <person name="Kato M."/>
            <person name="Keller N."/>
            <person name="Kelly D.E."/>
            <person name="Kiel J.A."/>
            <person name="Kim J.M."/>
            <person name="van der Klei I.J."/>
            <person name="Klis F.M."/>
            <person name="Kovalchuk A."/>
            <person name="Krasevec N."/>
            <person name="Kubicek C.P."/>
            <person name="Liu B."/>
            <person name="Maccabe A."/>
            <person name="Meyer V."/>
            <person name="Mirabito P."/>
            <person name="Miskei M."/>
            <person name="Mos M."/>
            <person name="Mullins J."/>
            <person name="Nelson D.R."/>
            <person name="Nielsen J."/>
            <person name="Oakley B.R."/>
            <person name="Osmani S.A."/>
            <person name="Pakula T."/>
            <person name="Paszewski A."/>
            <person name="Paulsen I."/>
            <person name="Pilsyk S."/>
            <person name="Pocsi I."/>
            <person name="Punt P.J."/>
            <person name="Ram A.F."/>
            <person name="Ren Q."/>
            <person name="Robellet X."/>
            <person name="Robson G."/>
            <person name="Seiboth B."/>
            <person name="van Solingen P."/>
            <person name="Specht T."/>
            <person name="Sun J."/>
            <person name="Taheri-Talesh N."/>
            <person name="Takeshita N."/>
            <person name="Ussery D."/>
            <person name="vanKuyk P.A."/>
            <person name="Visser H."/>
            <person name="van de Vondervoort P.J."/>
            <person name="de Vries R.P."/>
            <person name="Walton J."/>
            <person name="Xiang X."/>
            <person name="Xiong Y."/>
            <person name="Zeng A.P."/>
            <person name="Brandt B.W."/>
            <person name="Cornell M.J."/>
            <person name="van den Hondel C.A."/>
            <person name="Visser J."/>
            <person name="Oliver S.G."/>
            <person name="Turner G."/>
        </authorList>
    </citation>
    <scope>GENOME REANNOTATION</scope>
    <source>
        <strain evidence="2">FGSC A4 / ATCC 38163 / CBS 112.46 / NRRL 194 / M139</strain>
    </source>
</reference>
<dbReference type="RefSeq" id="XP_664585.2">
    <property type="nucleotide sequence ID" value="XM_659493.2"/>
</dbReference>
<dbReference type="KEGG" id="ani:ANIA_10881"/>
<dbReference type="EMBL" id="BN001304">
    <property type="protein sequence ID" value="CBF79327.1"/>
    <property type="molecule type" value="Genomic_DNA"/>
</dbReference>
<sequence>MDESRVSEFMFSAKAMSSLLALSELAAWLAITYIAAAGQVWASALLDLARYRLHGYRENFGQHTREYNDRHGLVLSHPFVQYTMANSSSIMVFACSGVPTASDPYVAYAALLRNYIILT</sequence>
<name>C8VB82_EMENI</name>
<dbReference type="InParanoid" id="C8VB82"/>
<evidence type="ECO:0000313" key="2">
    <source>
        <dbReference type="Proteomes" id="UP000000560"/>
    </source>
</evidence>
<proteinExistence type="predicted"/>
<evidence type="ECO:0000313" key="1">
    <source>
        <dbReference type="EMBL" id="CBF79327.1"/>
    </source>
</evidence>
<protein>
    <submittedName>
        <fullName evidence="1">Uncharacterized protein</fullName>
    </submittedName>
</protein>
<keyword evidence="2" id="KW-1185">Reference proteome</keyword>
<dbReference type="AlphaFoldDB" id="C8VB82"/>
<accession>C8VB82</accession>